<name>Q7UHT0_RHOBA</name>
<dbReference type="KEGG" id="rba:RB13004"/>
<dbReference type="PATRIC" id="fig|243090.15.peg.6294"/>
<evidence type="ECO:0000256" key="1">
    <source>
        <dbReference type="SAM" id="MobiDB-lite"/>
    </source>
</evidence>
<keyword evidence="4" id="KW-1185">Reference proteome</keyword>
<sequence>MNHTSTDGCCRRGLGRILRAAGPAIYGTRVEQLSPTVPSDSSQSPSPSLHQVHCEPSASHCSMAPHHRGILRRGGVMGMDLASTGTCQSDASSRLLKMQDSDKRIKRSAMMLNPYQPPEAEPRASKEFPRAKRTYTLRIITGHVVRILAAMSFVMLLGSMVIDEIGGVALFGCLTGFFVVLSAATVSR</sequence>
<feature type="region of interest" description="Disordered" evidence="1">
    <location>
        <begin position="33"/>
        <end position="58"/>
    </location>
</feature>
<organism evidence="3 4">
    <name type="scientific">Rhodopirellula baltica (strain DSM 10527 / NCIMB 13988 / SH1)</name>
    <dbReference type="NCBI Taxonomy" id="243090"/>
    <lineage>
        <taxon>Bacteria</taxon>
        <taxon>Pseudomonadati</taxon>
        <taxon>Planctomycetota</taxon>
        <taxon>Planctomycetia</taxon>
        <taxon>Pirellulales</taxon>
        <taxon>Pirellulaceae</taxon>
        <taxon>Rhodopirellula</taxon>
    </lineage>
</organism>
<protein>
    <submittedName>
        <fullName evidence="3">Uncharacterized protein</fullName>
    </submittedName>
</protein>
<gene>
    <name evidence="3" type="ordered locus">RB13004</name>
</gene>
<keyword evidence="2" id="KW-1133">Transmembrane helix</keyword>
<accession>Q7UHT0</accession>
<reference evidence="3 4" key="1">
    <citation type="journal article" date="2003" name="Proc. Natl. Acad. Sci. U.S.A.">
        <title>Complete genome sequence of the marine planctomycete Pirellula sp. strain 1.</title>
        <authorList>
            <person name="Gloeckner F.O."/>
            <person name="Kube M."/>
            <person name="Bauer M."/>
            <person name="Teeling H."/>
            <person name="Lombardot T."/>
            <person name="Ludwig W."/>
            <person name="Gade D."/>
            <person name="Beck A."/>
            <person name="Borzym K."/>
            <person name="Heitmann K."/>
            <person name="Rabus R."/>
            <person name="Schlesner H."/>
            <person name="Amann R."/>
            <person name="Reinhardt R."/>
        </authorList>
    </citation>
    <scope>NUCLEOTIDE SEQUENCE [LARGE SCALE GENOMIC DNA]</scope>
    <source>
        <strain evidence="4">DSM 10527 / NCIMB 13988 / SH1</strain>
    </source>
</reference>
<dbReference type="HOGENOM" id="CLU_1440041_0_0_0"/>
<evidence type="ECO:0000313" key="3">
    <source>
        <dbReference type="EMBL" id="CAD77890.1"/>
    </source>
</evidence>
<evidence type="ECO:0000256" key="2">
    <source>
        <dbReference type="SAM" id="Phobius"/>
    </source>
</evidence>
<dbReference type="Proteomes" id="UP000001025">
    <property type="component" value="Chromosome"/>
</dbReference>
<evidence type="ECO:0000313" key="4">
    <source>
        <dbReference type="Proteomes" id="UP000001025"/>
    </source>
</evidence>
<dbReference type="InParanoid" id="Q7UHT0"/>
<keyword evidence="2" id="KW-0812">Transmembrane</keyword>
<feature type="compositionally biased region" description="Low complexity" evidence="1">
    <location>
        <begin position="34"/>
        <end position="48"/>
    </location>
</feature>
<dbReference type="AlphaFoldDB" id="Q7UHT0"/>
<proteinExistence type="predicted"/>
<keyword evidence="2" id="KW-0472">Membrane</keyword>
<feature type="transmembrane region" description="Helical" evidence="2">
    <location>
        <begin position="135"/>
        <end position="162"/>
    </location>
</feature>
<dbReference type="EMBL" id="BX294156">
    <property type="protein sequence ID" value="CAD77890.1"/>
    <property type="molecule type" value="Genomic_DNA"/>
</dbReference>
<dbReference type="EnsemblBacteria" id="CAD77890">
    <property type="protein sequence ID" value="CAD77890"/>
    <property type="gene ID" value="RB13004"/>
</dbReference>
<feature type="transmembrane region" description="Helical" evidence="2">
    <location>
        <begin position="168"/>
        <end position="186"/>
    </location>
</feature>